<accession>A0ABQ7FSE4</accession>
<reference evidence="1" key="1">
    <citation type="submission" date="2017-08" db="EMBL/GenBank/DDBJ databases">
        <authorList>
            <person name="Polle J.E."/>
            <person name="Barry K."/>
            <person name="Cushman J."/>
            <person name="Schmutz J."/>
            <person name="Tran D."/>
            <person name="Hathwaick L.T."/>
            <person name="Yim W.C."/>
            <person name="Jenkins J."/>
            <person name="Mckie-Krisberg Z.M."/>
            <person name="Prochnik S."/>
            <person name="Lindquist E."/>
            <person name="Dockter R.B."/>
            <person name="Adam C."/>
            <person name="Molina H."/>
            <person name="Bunkerborg J."/>
            <person name="Jin E."/>
            <person name="Buchheim M."/>
            <person name="Magnuson J."/>
        </authorList>
    </citation>
    <scope>NUCLEOTIDE SEQUENCE</scope>
    <source>
        <strain evidence="1">CCAP 19/18</strain>
    </source>
</reference>
<proteinExistence type="predicted"/>
<name>A0ABQ7FSE4_DUNSA</name>
<comment type="caution">
    <text evidence="1">The sequence shown here is derived from an EMBL/GenBank/DDBJ whole genome shotgun (WGS) entry which is preliminary data.</text>
</comment>
<feature type="non-terminal residue" evidence="1">
    <location>
        <position position="128"/>
    </location>
</feature>
<feature type="non-terminal residue" evidence="1">
    <location>
        <position position="1"/>
    </location>
</feature>
<gene>
    <name evidence="1" type="ORF">DUNSADRAFT_12143</name>
</gene>
<protein>
    <submittedName>
        <fullName evidence="1">Uncharacterized protein</fullName>
    </submittedName>
</protein>
<sequence>NAEGRRELLLAIGKPGGAIASWRSGPAANPCDLLQAVAAATTSGSGATRPWRKRRGCHSLAGVTGVRVHPWGCSTKGDGRGSDWMECEDGEAGMEQQQQQQQREVLVSSSGVDGEVKCWRMCADGGLQ</sequence>
<evidence type="ECO:0000313" key="1">
    <source>
        <dbReference type="EMBL" id="KAF5825287.1"/>
    </source>
</evidence>
<keyword evidence="2" id="KW-1185">Reference proteome</keyword>
<organism evidence="1 2">
    <name type="scientific">Dunaliella salina</name>
    <name type="common">Green alga</name>
    <name type="synonym">Protococcus salinus</name>
    <dbReference type="NCBI Taxonomy" id="3046"/>
    <lineage>
        <taxon>Eukaryota</taxon>
        <taxon>Viridiplantae</taxon>
        <taxon>Chlorophyta</taxon>
        <taxon>core chlorophytes</taxon>
        <taxon>Chlorophyceae</taxon>
        <taxon>CS clade</taxon>
        <taxon>Chlamydomonadales</taxon>
        <taxon>Dunaliellaceae</taxon>
        <taxon>Dunaliella</taxon>
    </lineage>
</organism>
<dbReference type="Proteomes" id="UP000815325">
    <property type="component" value="Unassembled WGS sequence"/>
</dbReference>
<evidence type="ECO:0000313" key="2">
    <source>
        <dbReference type="Proteomes" id="UP000815325"/>
    </source>
</evidence>
<dbReference type="EMBL" id="MU074019">
    <property type="protein sequence ID" value="KAF5825287.1"/>
    <property type="molecule type" value="Genomic_DNA"/>
</dbReference>